<dbReference type="Proteomes" id="UP000216173">
    <property type="component" value="Unassembled WGS sequence"/>
</dbReference>
<comment type="caution">
    <text evidence="1">The sequence shown here is derived from an EMBL/GenBank/DDBJ whole genome shotgun (WGS) entry which is preliminary data.</text>
</comment>
<dbReference type="EMBL" id="NMSH01000052">
    <property type="protein sequence ID" value="PAR19329.1"/>
    <property type="molecule type" value="Genomic_DNA"/>
</dbReference>
<proteinExistence type="predicted"/>
<reference evidence="2" key="1">
    <citation type="submission" date="2017-07" db="EMBL/GenBank/DDBJ databases">
        <authorList>
            <person name="Boucher Y."/>
            <person name="Orata F.D."/>
        </authorList>
    </citation>
    <scope>NUCLEOTIDE SEQUENCE [LARGE SCALE GENOMIC DNA]</scope>
    <source>
        <strain evidence="2">OYP9E10</strain>
    </source>
</reference>
<sequence>MEALKDRQDFSRFLVHLTKDSDENSAKENLVNIIETQRIYAKNHHCLFGYDLDKVSEDLKSKFNTVCFTETPLSELKHLAKPIKGRKVELSPYGLVFWRNLMIEDGASQAIYLNDKGTRLKHLLLEKFRDDFDNVNQFVDIKRKHNNYKDIIHYYSLVNIISDSYDFAWEREWRYHGDYIFRRNNIAAIIAQDPNEFENYCQQNCDDIIIKFIKYTPVINPDWGYEEVIEEMSEKLWRVRA</sequence>
<evidence type="ECO:0000313" key="1">
    <source>
        <dbReference type="EMBL" id="PAR19329.1"/>
    </source>
</evidence>
<name>A0A271VN88_VIBMT</name>
<organism evidence="1 2">
    <name type="scientific">Vibrio metoecus</name>
    <dbReference type="NCBI Taxonomy" id="1481663"/>
    <lineage>
        <taxon>Bacteria</taxon>
        <taxon>Pseudomonadati</taxon>
        <taxon>Pseudomonadota</taxon>
        <taxon>Gammaproteobacteria</taxon>
        <taxon>Vibrionales</taxon>
        <taxon>Vibrionaceae</taxon>
        <taxon>Vibrio</taxon>
    </lineage>
</organism>
<dbReference type="RefSeq" id="WP_055044999.1">
    <property type="nucleotide sequence ID" value="NZ_LBGR01000029.1"/>
</dbReference>
<dbReference type="AlphaFoldDB" id="A0A271VN88"/>
<evidence type="ECO:0000313" key="2">
    <source>
        <dbReference type="Proteomes" id="UP000216173"/>
    </source>
</evidence>
<protein>
    <submittedName>
        <fullName evidence="1">Uncharacterized protein</fullName>
    </submittedName>
</protein>
<accession>A0A271VN88</accession>
<gene>
    <name evidence="1" type="ORF">CGU03_17360</name>
</gene>